<dbReference type="Gene3D" id="3.90.550.10">
    <property type="entry name" value="Spore Coat Polysaccharide Biosynthesis Protein SpsA, Chain A"/>
    <property type="match status" value="1"/>
</dbReference>
<dbReference type="EMBL" id="QGDC01000002">
    <property type="protein sequence ID" value="RCH55907.1"/>
    <property type="molecule type" value="Genomic_DNA"/>
</dbReference>
<proteinExistence type="predicted"/>
<gene>
    <name evidence="2" type="ORF">DJ568_03910</name>
</gene>
<evidence type="ECO:0000313" key="3">
    <source>
        <dbReference type="Proteomes" id="UP000253209"/>
    </source>
</evidence>
<dbReference type="Proteomes" id="UP000253209">
    <property type="component" value="Unassembled WGS sequence"/>
</dbReference>
<dbReference type="OrthoDB" id="9802649at2"/>
<name>A0A367GR15_9SPHI</name>
<keyword evidence="3" id="KW-1185">Reference proteome</keyword>
<evidence type="ECO:0000313" key="2">
    <source>
        <dbReference type="EMBL" id="RCH55907.1"/>
    </source>
</evidence>
<dbReference type="GO" id="GO:0016758">
    <property type="term" value="F:hexosyltransferase activity"/>
    <property type="evidence" value="ECO:0007669"/>
    <property type="project" value="UniProtKB-ARBA"/>
</dbReference>
<comment type="caution">
    <text evidence="2">The sequence shown here is derived from an EMBL/GenBank/DDBJ whole genome shotgun (WGS) entry which is preliminary data.</text>
</comment>
<protein>
    <recommendedName>
        <fullName evidence="1">Glycosyltransferase 2-like domain-containing protein</fullName>
    </recommendedName>
</protein>
<feature type="domain" description="Glycosyltransferase 2-like" evidence="1">
    <location>
        <begin position="12"/>
        <end position="127"/>
    </location>
</feature>
<dbReference type="AlphaFoldDB" id="A0A367GR15"/>
<dbReference type="InterPro" id="IPR001173">
    <property type="entry name" value="Glyco_trans_2-like"/>
</dbReference>
<dbReference type="InterPro" id="IPR029044">
    <property type="entry name" value="Nucleotide-diphossugar_trans"/>
</dbReference>
<dbReference type="PANTHER" id="PTHR22916">
    <property type="entry name" value="GLYCOSYLTRANSFERASE"/>
    <property type="match status" value="1"/>
</dbReference>
<dbReference type="PANTHER" id="PTHR22916:SF3">
    <property type="entry name" value="UDP-GLCNAC:BETAGAL BETA-1,3-N-ACETYLGLUCOSAMINYLTRANSFERASE-LIKE PROTEIN 1"/>
    <property type="match status" value="1"/>
</dbReference>
<reference evidence="2 3" key="1">
    <citation type="submission" date="2018-05" db="EMBL/GenBank/DDBJ databases">
        <title>Mucilaginibacter hurinus sp. nov., isolated from briquette warehouse soil.</title>
        <authorList>
            <person name="Choi L."/>
        </authorList>
    </citation>
    <scope>NUCLEOTIDE SEQUENCE [LARGE SCALE GENOMIC DNA]</scope>
    <source>
        <strain evidence="2 3">ZR32</strain>
    </source>
</reference>
<accession>A0A367GR15</accession>
<dbReference type="RefSeq" id="WP_114003943.1">
    <property type="nucleotide sequence ID" value="NZ_QGDC01000002.1"/>
</dbReference>
<dbReference type="SUPFAM" id="SSF53448">
    <property type="entry name" value="Nucleotide-diphospho-sugar transferases"/>
    <property type="match status" value="1"/>
</dbReference>
<sequence>MDQTPVTSNIVTILMATYNGERNLVRQLDSILNQTHEMWELIIRDDGSDDSTASIIAKYAVADPRIKVINTPTNKKGACTNFAALYKWAKTNLKIKYLMFTDQDDIWKPQKIAKTLDLVKKVEFTDPNMPIMAYGNLELVDDNEKKLPEKIYLLPNMQLKHLLTRNYAFGCTIMLNGAMVKGMDEISSAAENHDYWVALYAASFGKTVFIDEELILYRQHDNNVSGHVIGNQQLNNRVKRYTSGVDKQIRSEQVKLRMIEAFYIKYQDILSQQNKTLLFSYLNSFNNGRLSVIANMLLNGIVRKGLVQTMVSYYFMLLFYKKIKYKFNPA</sequence>
<organism evidence="2 3">
    <name type="scientific">Mucilaginibacter hurinus</name>
    <dbReference type="NCBI Taxonomy" id="2201324"/>
    <lineage>
        <taxon>Bacteria</taxon>
        <taxon>Pseudomonadati</taxon>
        <taxon>Bacteroidota</taxon>
        <taxon>Sphingobacteriia</taxon>
        <taxon>Sphingobacteriales</taxon>
        <taxon>Sphingobacteriaceae</taxon>
        <taxon>Mucilaginibacter</taxon>
    </lineage>
</organism>
<dbReference type="Pfam" id="PF00535">
    <property type="entry name" value="Glycos_transf_2"/>
    <property type="match status" value="1"/>
</dbReference>
<evidence type="ECO:0000259" key="1">
    <source>
        <dbReference type="Pfam" id="PF00535"/>
    </source>
</evidence>